<accession>A0AAD3NDJ6</accession>
<comment type="similarity">
    <text evidence="12">Belongs to the LAMP family.</text>
</comment>
<keyword evidence="8 12" id="KW-0472">Membrane</keyword>
<evidence type="ECO:0000259" key="17">
    <source>
        <dbReference type="Pfam" id="PF21222"/>
    </source>
</evidence>
<evidence type="ECO:0000256" key="15">
    <source>
        <dbReference type="SAM" id="SignalP"/>
    </source>
</evidence>
<feature type="domain" description="Lysosome-associated membrane glycoprotein 2-like transmembrane" evidence="17">
    <location>
        <begin position="385"/>
        <end position="416"/>
    </location>
</feature>
<comment type="caution">
    <text evidence="18">The sequence shown here is derived from an EMBL/GenBank/DDBJ whole genome shotgun (WGS) entry which is preliminary data.</text>
</comment>
<name>A0AAD3NDJ6_LATJO</name>
<evidence type="ECO:0000256" key="3">
    <source>
        <dbReference type="ARBA" id="ARBA00022475"/>
    </source>
</evidence>
<evidence type="ECO:0000256" key="10">
    <source>
        <dbReference type="ARBA" id="ARBA00023180"/>
    </source>
</evidence>
<evidence type="ECO:0000256" key="11">
    <source>
        <dbReference type="ARBA" id="ARBA00023228"/>
    </source>
</evidence>
<dbReference type="GO" id="GO:0072594">
    <property type="term" value="P:establishment of protein localization to organelle"/>
    <property type="evidence" value="ECO:0007669"/>
    <property type="project" value="TreeGrafter"/>
</dbReference>
<evidence type="ECO:0000256" key="9">
    <source>
        <dbReference type="ARBA" id="ARBA00023157"/>
    </source>
</evidence>
<feature type="compositionally biased region" description="Low complexity" evidence="13">
    <location>
        <begin position="190"/>
        <end position="212"/>
    </location>
</feature>
<evidence type="ECO:0000256" key="4">
    <source>
        <dbReference type="ARBA" id="ARBA00022692"/>
    </source>
</evidence>
<keyword evidence="3" id="KW-1003">Cell membrane</keyword>
<dbReference type="InterPro" id="IPR048528">
    <property type="entry name" value="Lamp2-like_luminal"/>
</dbReference>
<evidence type="ECO:0000256" key="14">
    <source>
        <dbReference type="SAM" id="Phobius"/>
    </source>
</evidence>
<evidence type="ECO:0000313" key="19">
    <source>
        <dbReference type="Proteomes" id="UP001279410"/>
    </source>
</evidence>
<evidence type="ECO:0000256" key="13">
    <source>
        <dbReference type="SAM" id="MobiDB-lite"/>
    </source>
</evidence>
<keyword evidence="6" id="KW-0967">Endosome</keyword>
<feature type="domain" description="Lysosome-associated membrane glycoprotein 2-like luminal" evidence="16">
    <location>
        <begin position="227"/>
        <end position="366"/>
    </location>
</feature>
<gene>
    <name evidence="18" type="ORF">AKAME5_002170500</name>
</gene>
<evidence type="ECO:0000256" key="2">
    <source>
        <dbReference type="ARBA" id="ARBA00004530"/>
    </source>
</evidence>
<dbReference type="InterPro" id="IPR002000">
    <property type="entry name" value="Lysosome-assoc_membr_glycop"/>
</dbReference>
<dbReference type="EMBL" id="BRZM01000373">
    <property type="protein sequence ID" value="GLD70388.1"/>
    <property type="molecule type" value="Genomic_DNA"/>
</dbReference>
<comment type="caution">
    <text evidence="12">Lacks conserved residue(s) required for the propagation of feature annotation.</text>
</comment>
<dbReference type="FunFam" id="2.40.160.110:FF:000001">
    <property type="entry name" value="lysosome-associated membrane glycoprotein 2 isoform X2"/>
    <property type="match status" value="1"/>
</dbReference>
<dbReference type="InterPro" id="IPR048524">
    <property type="entry name" value="Lamp2-like_TM"/>
</dbReference>
<keyword evidence="4 12" id="KW-0812">Transmembrane</keyword>
<feature type="domain" description="Lysosome-associated membrane glycoprotein 2-like luminal" evidence="16">
    <location>
        <begin position="26"/>
        <end position="170"/>
    </location>
</feature>
<feature type="transmembrane region" description="Helical" evidence="14">
    <location>
        <begin position="383"/>
        <end position="406"/>
    </location>
</feature>
<dbReference type="PROSITE" id="PS51407">
    <property type="entry name" value="LAMP_3"/>
    <property type="match status" value="1"/>
</dbReference>
<keyword evidence="10" id="KW-0325">Glycoprotein</keyword>
<dbReference type="Pfam" id="PF01299">
    <property type="entry name" value="Lamp2-like_luminal"/>
    <property type="match status" value="2"/>
</dbReference>
<dbReference type="PANTHER" id="PTHR11506:SF6">
    <property type="entry name" value="LYSOSOME-ASSOCIATED MEMBRANE GLYCOPROTEIN 2"/>
    <property type="match status" value="1"/>
</dbReference>
<dbReference type="Pfam" id="PF21222">
    <property type="entry name" value="Lamp2_2nd"/>
    <property type="match status" value="1"/>
</dbReference>
<dbReference type="GO" id="GO:0005886">
    <property type="term" value="C:plasma membrane"/>
    <property type="evidence" value="ECO:0007669"/>
    <property type="project" value="UniProtKB-SubCell"/>
</dbReference>
<evidence type="ECO:0000256" key="7">
    <source>
        <dbReference type="ARBA" id="ARBA00022989"/>
    </source>
</evidence>
<dbReference type="AlphaFoldDB" id="A0AAD3NDJ6"/>
<dbReference type="Proteomes" id="UP001279410">
    <property type="component" value="Unassembled WGS sequence"/>
</dbReference>
<sequence length="419" mass="45342">MSRYAAFVLLLASGIVFQVSHGTQVNVTDQEGKLCLFANLTVNFAVSYEVKADKNVTISFELPSNATTDGSKCDTKSSTLKLNFGDGHSWSVDFTLNGDMYQADSITFSYNLSDSRLFPNALSNETASVTVKPQITNVGVDTCYSCKSKDMIQDEVVNMTLSNVLIQAFVSNGSKSEKITSCSADVPMTSAPPTTHATSTTTVAPVTNTTSTAPPPTTTPTPTLPTPTTGRYSIKTDNSTVCLLANFGLRVGFKQGEKYQEMNLEPNGTKVTGSCGVNISELQVASNTMTIMFTFTNDTSKFRLHALNFTAKTSSGVEFSEANTNLSLWEAALGSSYMCNKEQNYTITNLLTLYTFNLQVQPFEVKKDVFSTAVECQADAESFLVPIAVGVALLVLILIVLLAYFIGRKRNMATGYESF</sequence>
<evidence type="ECO:0000313" key="18">
    <source>
        <dbReference type="EMBL" id="GLD70388.1"/>
    </source>
</evidence>
<evidence type="ECO:0000256" key="12">
    <source>
        <dbReference type="PROSITE-ProRule" id="PRU00740"/>
    </source>
</evidence>
<keyword evidence="9 12" id="KW-1015">Disulfide bond</keyword>
<evidence type="ECO:0000259" key="16">
    <source>
        <dbReference type="Pfam" id="PF01299"/>
    </source>
</evidence>
<feature type="chain" id="PRO_5042012597" evidence="15">
    <location>
        <begin position="23"/>
        <end position="419"/>
    </location>
</feature>
<evidence type="ECO:0000256" key="8">
    <source>
        <dbReference type="ARBA" id="ARBA00023136"/>
    </source>
</evidence>
<dbReference type="PRINTS" id="PR00336">
    <property type="entry name" value="LYSASSOCTDMP"/>
</dbReference>
<keyword evidence="7 14" id="KW-1133">Transmembrane helix</keyword>
<evidence type="ECO:0000256" key="5">
    <source>
        <dbReference type="ARBA" id="ARBA00022729"/>
    </source>
</evidence>
<dbReference type="GO" id="GO:0005765">
    <property type="term" value="C:lysosomal membrane"/>
    <property type="evidence" value="ECO:0007669"/>
    <property type="project" value="UniProtKB-SubCell"/>
</dbReference>
<feature type="signal peptide" evidence="15">
    <location>
        <begin position="1"/>
        <end position="22"/>
    </location>
</feature>
<keyword evidence="11 12" id="KW-0458">Lysosome</keyword>
<feature type="region of interest" description="Disordered" evidence="13">
    <location>
        <begin position="190"/>
        <end position="228"/>
    </location>
</feature>
<keyword evidence="5 15" id="KW-0732">Signal</keyword>
<feature type="disulfide bond" evidence="12">
    <location>
        <begin position="339"/>
        <end position="376"/>
    </location>
</feature>
<feature type="disulfide bond" evidence="12">
    <location>
        <begin position="146"/>
        <end position="182"/>
    </location>
</feature>
<evidence type="ECO:0000256" key="6">
    <source>
        <dbReference type="ARBA" id="ARBA00022753"/>
    </source>
</evidence>
<reference evidence="18" key="1">
    <citation type="submission" date="2022-08" db="EMBL/GenBank/DDBJ databases">
        <title>Genome sequencing of akame (Lates japonicus).</title>
        <authorList>
            <person name="Hashiguchi Y."/>
            <person name="Takahashi H."/>
        </authorList>
    </citation>
    <scope>NUCLEOTIDE SEQUENCE</scope>
    <source>
        <strain evidence="18">Kochi</strain>
    </source>
</reference>
<dbReference type="PANTHER" id="PTHR11506">
    <property type="entry name" value="LYSOSOME-ASSOCIATED MEMBRANE GLYCOPROTEIN"/>
    <property type="match status" value="1"/>
</dbReference>
<proteinExistence type="inferred from homology"/>
<dbReference type="GO" id="GO:0031902">
    <property type="term" value="C:late endosome membrane"/>
    <property type="evidence" value="ECO:0007669"/>
    <property type="project" value="TreeGrafter"/>
</dbReference>
<comment type="subcellular location">
    <subcellularLocation>
        <location evidence="1">Cell membrane</location>
        <topology evidence="1">Single-pass type I membrane protein</topology>
    </subcellularLocation>
    <subcellularLocation>
        <location evidence="2">Endosome membrane</location>
        <topology evidence="2">Single-pass type I membrane protein</topology>
    </subcellularLocation>
    <subcellularLocation>
        <location evidence="12">Lysosome membrane</location>
        <topology evidence="12">Single-pass type I membrane protein</topology>
    </subcellularLocation>
</comment>
<protein>
    <submittedName>
        <fullName evidence="18">Lysosome-associated membrane glycoprotein 2-like protein</fullName>
    </submittedName>
</protein>
<dbReference type="Gene3D" id="2.40.160.110">
    <property type="match status" value="2"/>
</dbReference>
<feature type="compositionally biased region" description="Pro residues" evidence="13">
    <location>
        <begin position="213"/>
        <end position="225"/>
    </location>
</feature>
<keyword evidence="19" id="KW-1185">Reference proteome</keyword>
<evidence type="ECO:0000256" key="1">
    <source>
        <dbReference type="ARBA" id="ARBA00004251"/>
    </source>
</evidence>
<organism evidence="18 19">
    <name type="scientific">Lates japonicus</name>
    <name type="common">Japanese lates</name>
    <dbReference type="NCBI Taxonomy" id="270547"/>
    <lineage>
        <taxon>Eukaryota</taxon>
        <taxon>Metazoa</taxon>
        <taxon>Chordata</taxon>
        <taxon>Craniata</taxon>
        <taxon>Vertebrata</taxon>
        <taxon>Euteleostomi</taxon>
        <taxon>Actinopterygii</taxon>
        <taxon>Neopterygii</taxon>
        <taxon>Teleostei</taxon>
        <taxon>Neoteleostei</taxon>
        <taxon>Acanthomorphata</taxon>
        <taxon>Carangaria</taxon>
        <taxon>Carangaria incertae sedis</taxon>
        <taxon>Centropomidae</taxon>
        <taxon>Lates</taxon>
    </lineage>
</organism>